<gene>
    <name evidence="1" type="ORF">Enr13x_50010</name>
</gene>
<organism evidence="1 2">
    <name type="scientific">Stieleria neptunia</name>
    <dbReference type="NCBI Taxonomy" id="2527979"/>
    <lineage>
        <taxon>Bacteria</taxon>
        <taxon>Pseudomonadati</taxon>
        <taxon>Planctomycetota</taxon>
        <taxon>Planctomycetia</taxon>
        <taxon>Pirellulales</taxon>
        <taxon>Pirellulaceae</taxon>
        <taxon>Stieleria</taxon>
    </lineage>
</organism>
<dbReference type="SUPFAM" id="SSF53335">
    <property type="entry name" value="S-adenosyl-L-methionine-dependent methyltransferases"/>
    <property type="match status" value="1"/>
</dbReference>
<keyword evidence="1" id="KW-0489">Methyltransferase</keyword>
<dbReference type="PANTHER" id="PTHR43861">
    <property type="entry name" value="TRANS-ACONITATE 2-METHYLTRANSFERASE-RELATED"/>
    <property type="match status" value="1"/>
</dbReference>
<dbReference type="GO" id="GO:0032259">
    <property type="term" value="P:methylation"/>
    <property type="evidence" value="ECO:0007669"/>
    <property type="project" value="UniProtKB-KW"/>
</dbReference>
<evidence type="ECO:0000313" key="1">
    <source>
        <dbReference type="EMBL" id="QDV45127.1"/>
    </source>
</evidence>
<accession>A0A518HWI8</accession>
<sequence length="259" mass="29398">MTGSNEPRDYNAELRDTPEHKYAYNFDLDVMHRFMIRAFEPFFRSGNCLELGSFHGSFTKRLLKHFEDLTCVEASDAAIATMNETLAGKVKSIHGTFEEVTLPTRYDNIVLTHVLEHLDDPVLVLERINREWLSDEGRLLLVCPNANAPSRQIAVKMGLISHHSAVTAAEREHGHRITYSLDTLERDARAAGLDVVYRTGIFFKALANFQWDRLLQTDIISDDYLEGCYQLGQIYPDLCASIFLVCRRGDALPDKMGSV</sequence>
<keyword evidence="2" id="KW-1185">Reference proteome</keyword>
<protein>
    <submittedName>
        <fullName evidence="1">Methyltransferase domain protein</fullName>
    </submittedName>
</protein>
<name>A0A518HWI8_9BACT</name>
<dbReference type="KEGG" id="snep:Enr13x_50010"/>
<reference evidence="1 2" key="1">
    <citation type="submission" date="2019-03" db="EMBL/GenBank/DDBJ databases">
        <title>Deep-cultivation of Planctomycetes and their phenomic and genomic characterization uncovers novel biology.</title>
        <authorList>
            <person name="Wiegand S."/>
            <person name="Jogler M."/>
            <person name="Boedeker C."/>
            <person name="Pinto D."/>
            <person name="Vollmers J."/>
            <person name="Rivas-Marin E."/>
            <person name="Kohn T."/>
            <person name="Peeters S.H."/>
            <person name="Heuer A."/>
            <person name="Rast P."/>
            <person name="Oberbeckmann S."/>
            <person name="Bunk B."/>
            <person name="Jeske O."/>
            <person name="Meyerdierks A."/>
            <person name="Storesund J.E."/>
            <person name="Kallscheuer N."/>
            <person name="Luecker S."/>
            <person name="Lage O.M."/>
            <person name="Pohl T."/>
            <person name="Merkel B.J."/>
            <person name="Hornburger P."/>
            <person name="Mueller R.-W."/>
            <person name="Bruemmer F."/>
            <person name="Labrenz M."/>
            <person name="Spormann A.M."/>
            <person name="Op den Camp H."/>
            <person name="Overmann J."/>
            <person name="Amann R."/>
            <person name="Jetten M.S.M."/>
            <person name="Mascher T."/>
            <person name="Medema M.H."/>
            <person name="Devos D.P."/>
            <person name="Kaster A.-K."/>
            <person name="Ovreas L."/>
            <person name="Rohde M."/>
            <person name="Galperin M.Y."/>
            <person name="Jogler C."/>
        </authorList>
    </citation>
    <scope>NUCLEOTIDE SEQUENCE [LARGE SCALE GENOMIC DNA]</scope>
    <source>
        <strain evidence="1 2">Enr13</strain>
    </source>
</reference>
<dbReference type="Pfam" id="PF13489">
    <property type="entry name" value="Methyltransf_23"/>
    <property type="match status" value="1"/>
</dbReference>
<evidence type="ECO:0000313" key="2">
    <source>
        <dbReference type="Proteomes" id="UP000319004"/>
    </source>
</evidence>
<dbReference type="EMBL" id="CP037423">
    <property type="protein sequence ID" value="QDV45127.1"/>
    <property type="molecule type" value="Genomic_DNA"/>
</dbReference>
<dbReference type="GO" id="GO:0008168">
    <property type="term" value="F:methyltransferase activity"/>
    <property type="evidence" value="ECO:0007669"/>
    <property type="project" value="UniProtKB-KW"/>
</dbReference>
<dbReference type="RefSeq" id="WP_145389336.1">
    <property type="nucleotide sequence ID" value="NZ_CP037423.1"/>
</dbReference>
<dbReference type="CDD" id="cd02440">
    <property type="entry name" value="AdoMet_MTases"/>
    <property type="match status" value="1"/>
</dbReference>
<dbReference type="Proteomes" id="UP000319004">
    <property type="component" value="Chromosome"/>
</dbReference>
<proteinExistence type="predicted"/>
<dbReference type="AlphaFoldDB" id="A0A518HWI8"/>
<dbReference type="InterPro" id="IPR029063">
    <property type="entry name" value="SAM-dependent_MTases_sf"/>
</dbReference>
<dbReference type="Gene3D" id="3.40.50.150">
    <property type="entry name" value="Vaccinia Virus protein VP39"/>
    <property type="match status" value="1"/>
</dbReference>
<dbReference type="OrthoDB" id="2577067at2"/>
<keyword evidence="1" id="KW-0808">Transferase</keyword>